<protein>
    <submittedName>
        <fullName evidence="10">Basic helix-loop-helix transcription factor amos</fullName>
    </submittedName>
</protein>
<dbReference type="GO" id="GO:0046982">
    <property type="term" value="F:protein heterodimerization activity"/>
    <property type="evidence" value="ECO:0007669"/>
    <property type="project" value="UniProtKB-ARBA"/>
</dbReference>
<dbReference type="PANTHER" id="PTHR19290:SF162">
    <property type="entry name" value="TRANSCRIPTION FACTOR ATOH7"/>
    <property type="match status" value="1"/>
</dbReference>
<feature type="region of interest" description="Disordered" evidence="8">
    <location>
        <begin position="132"/>
        <end position="170"/>
    </location>
</feature>
<dbReference type="FunFam" id="4.10.280.10:FF:000025">
    <property type="entry name" value="protein atonal homolog 7"/>
    <property type="match status" value="1"/>
</dbReference>
<evidence type="ECO:0000259" key="9">
    <source>
        <dbReference type="PROSITE" id="PS50888"/>
    </source>
</evidence>
<evidence type="ECO:0000256" key="7">
    <source>
        <dbReference type="ARBA" id="ARBA00023242"/>
    </source>
</evidence>
<dbReference type="InterPro" id="IPR036638">
    <property type="entry name" value="HLH_DNA-bd_sf"/>
</dbReference>
<organism evidence="10 11">
    <name type="scientific">Folsomia candida</name>
    <name type="common">Springtail</name>
    <dbReference type="NCBI Taxonomy" id="158441"/>
    <lineage>
        <taxon>Eukaryota</taxon>
        <taxon>Metazoa</taxon>
        <taxon>Ecdysozoa</taxon>
        <taxon>Arthropoda</taxon>
        <taxon>Hexapoda</taxon>
        <taxon>Collembola</taxon>
        <taxon>Entomobryomorpha</taxon>
        <taxon>Isotomoidea</taxon>
        <taxon>Isotomidae</taxon>
        <taxon>Proisotominae</taxon>
        <taxon>Folsomia</taxon>
    </lineage>
</organism>
<keyword evidence="3" id="KW-0221">Differentiation</keyword>
<keyword evidence="6" id="KW-0804">Transcription</keyword>
<dbReference type="GO" id="GO:0005634">
    <property type="term" value="C:nucleus"/>
    <property type="evidence" value="ECO:0007669"/>
    <property type="project" value="UniProtKB-SubCell"/>
</dbReference>
<dbReference type="AlphaFoldDB" id="A0A226EPR0"/>
<evidence type="ECO:0000313" key="11">
    <source>
        <dbReference type="Proteomes" id="UP000198287"/>
    </source>
</evidence>
<feature type="compositionally biased region" description="Basic residues" evidence="8">
    <location>
        <begin position="153"/>
        <end position="164"/>
    </location>
</feature>
<proteinExistence type="predicted"/>
<keyword evidence="5" id="KW-0805">Transcription regulation</keyword>
<dbReference type="PROSITE" id="PS50888">
    <property type="entry name" value="BHLH"/>
    <property type="match status" value="1"/>
</dbReference>
<sequence>MNIHYQQPFYQEDFSSHNYYYDQNQHPHLSSPVPNYHPNAQYINSPGDSVAEDAAYLPPTYWSPDEDDKSLSSNPSSVGEAFIRPGHSYPGHGFSPESVVHNHIKNEIMATSCLQPVSGSNGCGVAGGGGGGVVTSKKNSKGQQQNVVGAIPSKRKGVGGRRKSEKPPPPVVLKKRRLAANARERRRMDGLNDAFEKLRDVIPSLGSDHKLSKYETLQMAQTYINALRARLTEESGSE</sequence>
<evidence type="ECO:0000256" key="4">
    <source>
        <dbReference type="ARBA" id="ARBA00022902"/>
    </source>
</evidence>
<dbReference type="GO" id="GO:0061564">
    <property type="term" value="P:axon development"/>
    <property type="evidence" value="ECO:0007669"/>
    <property type="project" value="TreeGrafter"/>
</dbReference>
<dbReference type="GO" id="GO:0000981">
    <property type="term" value="F:DNA-binding transcription factor activity, RNA polymerase II-specific"/>
    <property type="evidence" value="ECO:0007669"/>
    <property type="project" value="TreeGrafter"/>
</dbReference>
<dbReference type="Gene3D" id="4.10.280.10">
    <property type="entry name" value="Helix-loop-helix DNA-binding domain"/>
    <property type="match status" value="1"/>
</dbReference>
<dbReference type="EMBL" id="LNIX01000002">
    <property type="protein sequence ID" value="OXA59605.1"/>
    <property type="molecule type" value="Genomic_DNA"/>
</dbReference>
<evidence type="ECO:0000256" key="6">
    <source>
        <dbReference type="ARBA" id="ARBA00023163"/>
    </source>
</evidence>
<dbReference type="CDD" id="cd19715">
    <property type="entry name" value="bHLH_TS_amos_like"/>
    <property type="match status" value="1"/>
</dbReference>
<dbReference type="STRING" id="158441.A0A226EPR0"/>
<dbReference type="SMART" id="SM00353">
    <property type="entry name" value="HLH"/>
    <property type="match status" value="1"/>
</dbReference>
<evidence type="ECO:0000256" key="2">
    <source>
        <dbReference type="ARBA" id="ARBA00022473"/>
    </source>
</evidence>
<evidence type="ECO:0000256" key="1">
    <source>
        <dbReference type="ARBA" id="ARBA00004123"/>
    </source>
</evidence>
<dbReference type="Pfam" id="PF00010">
    <property type="entry name" value="HLH"/>
    <property type="match status" value="1"/>
</dbReference>
<name>A0A226EPR0_FOLCA</name>
<dbReference type="PANTHER" id="PTHR19290">
    <property type="entry name" value="BASIC HELIX-LOOP-HELIX PROTEIN NEUROGENIN-RELATED"/>
    <property type="match status" value="1"/>
</dbReference>
<keyword evidence="2" id="KW-0217">Developmental protein</keyword>
<dbReference type="GO" id="GO:0070888">
    <property type="term" value="F:E-box binding"/>
    <property type="evidence" value="ECO:0007669"/>
    <property type="project" value="TreeGrafter"/>
</dbReference>
<dbReference type="GO" id="GO:0016360">
    <property type="term" value="P:sensory organ precursor cell fate determination"/>
    <property type="evidence" value="ECO:0007669"/>
    <property type="project" value="UniProtKB-ARBA"/>
</dbReference>
<dbReference type="InterPro" id="IPR011598">
    <property type="entry name" value="bHLH_dom"/>
</dbReference>
<comment type="caution">
    <text evidence="10">The sequence shown here is derived from an EMBL/GenBank/DDBJ whole genome shotgun (WGS) entry which is preliminary data.</text>
</comment>
<evidence type="ECO:0000256" key="5">
    <source>
        <dbReference type="ARBA" id="ARBA00023015"/>
    </source>
</evidence>
<dbReference type="Proteomes" id="UP000198287">
    <property type="component" value="Unassembled WGS sequence"/>
</dbReference>
<reference evidence="10 11" key="1">
    <citation type="submission" date="2015-12" db="EMBL/GenBank/DDBJ databases">
        <title>The genome of Folsomia candida.</title>
        <authorList>
            <person name="Faddeeva A."/>
            <person name="Derks M.F."/>
            <person name="Anvar Y."/>
            <person name="Smit S."/>
            <person name="Van Straalen N."/>
            <person name="Roelofs D."/>
        </authorList>
    </citation>
    <scope>NUCLEOTIDE SEQUENCE [LARGE SCALE GENOMIC DNA]</scope>
    <source>
        <strain evidence="10 11">VU population</strain>
        <tissue evidence="10">Whole body</tissue>
    </source>
</reference>
<dbReference type="SUPFAM" id="SSF47459">
    <property type="entry name" value="HLH, helix-loop-helix DNA-binding domain"/>
    <property type="match status" value="1"/>
</dbReference>
<keyword evidence="11" id="KW-1185">Reference proteome</keyword>
<dbReference type="InterPro" id="IPR050359">
    <property type="entry name" value="bHLH_transcription_factors"/>
</dbReference>
<gene>
    <name evidence="10" type="ORF">Fcan01_06053</name>
</gene>
<keyword evidence="7" id="KW-0539">Nucleus</keyword>
<evidence type="ECO:0000256" key="8">
    <source>
        <dbReference type="SAM" id="MobiDB-lite"/>
    </source>
</evidence>
<evidence type="ECO:0000256" key="3">
    <source>
        <dbReference type="ARBA" id="ARBA00022782"/>
    </source>
</evidence>
<comment type="subcellular location">
    <subcellularLocation>
        <location evidence="1">Nucleus</location>
    </subcellularLocation>
</comment>
<evidence type="ECO:0000313" key="10">
    <source>
        <dbReference type="EMBL" id="OXA59605.1"/>
    </source>
</evidence>
<dbReference type="GO" id="GO:0045944">
    <property type="term" value="P:positive regulation of transcription by RNA polymerase II"/>
    <property type="evidence" value="ECO:0007669"/>
    <property type="project" value="TreeGrafter"/>
</dbReference>
<feature type="region of interest" description="Disordered" evidence="8">
    <location>
        <begin position="57"/>
        <end position="94"/>
    </location>
</feature>
<accession>A0A226EPR0</accession>
<feature type="domain" description="BHLH" evidence="9">
    <location>
        <begin position="175"/>
        <end position="227"/>
    </location>
</feature>
<keyword evidence="4" id="KW-0524">Neurogenesis</keyword>